<keyword evidence="4" id="KW-1185">Reference proteome</keyword>
<comment type="caution">
    <text evidence="3">The sequence shown here is derived from an EMBL/GenBank/DDBJ whole genome shotgun (WGS) entry which is preliminary data.</text>
</comment>
<evidence type="ECO:0000259" key="2">
    <source>
        <dbReference type="Pfam" id="PF06985"/>
    </source>
</evidence>
<protein>
    <recommendedName>
        <fullName evidence="2">Heterokaryon incompatibility domain-containing protein</fullName>
    </recommendedName>
</protein>
<dbReference type="EMBL" id="RYZI01000111">
    <property type="protein sequence ID" value="RWA10527.1"/>
    <property type="molecule type" value="Genomic_DNA"/>
</dbReference>
<organism evidence="3 4">
    <name type="scientific">Xylaria grammica</name>
    <dbReference type="NCBI Taxonomy" id="363999"/>
    <lineage>
        <taxon>Eukaryota</taxon>
        <taxon>Fungi</taxon>
        <taxon>Dikarya</taxon>
        <taxon>Ascomycota</taxon>
        <taxon>Pezizomycotina</taxon>
        <taxon>Sordariomycetes</taxon>
        <taxon>Xylariomycetidae</taxon>
        <taxon>Xylariales</taxon>
        <taxon>Xylariaceae</taxon>
        <taxon>Xylaria</taxon>
    </lineage>
</organism>
<feature type="compositionally biased region" description="Polar residues" evidence="1">
    <location>
        <begin position="72"/>
        <end position="87"/>
    </location>
</feature>
<feature type="region of interest" description="Disordered" evidence="1">
    <location>
        <begin position="50"/>
        <end position="102"/>
    </location>
</feature>
<gene>
    <name evidence="3" type="ORF">EKO27_g4582</name>
</gene>
<proteinExistence type="predicted"/>
<dbReference type="PANTHER" id="PTHR33112">
    <property type="entry name" value="DOMAIN PROTEIN, PUTATIVE-RELATED"/>
    <property type="match status" value="1"/>
</dbReference>
<dbReference type="STRING" id="363999.A0A439D7Z7"/>
<dbReference type="PANTHER" id="PTHR33112:SF12">
    <property type="entry name" value="HETEROKARYON INCOMPATIBILITY DOMAIN-CONTAINING PROTEIN"/>
    <property type="match status" value="1"/>
</dbReference>
<reference evidence="3 4" key="1">
    <citation type="submission" date="2018-12" db="EMBL/GenBank/DDBJ databases">
        <title>Draft genome sequence of Xylaria grammica IHI A82.</title>
        <authorList>
            <person name="Buettner E."/>
            <person name="Kellner H."/>
        </authorList>
    </citation>
    <scope>NUCLEOTIDE SEQUENCE [LARGE SCALE GENOMIC DNA]</scope>
    <source>
        <strain evidence="3 4">IHI A82</strain>
    </source>
</reference>
<dbReference type="Proteomes" id="UP000286045">
    <property type="component" value="Unassembled WGS sequence"/>
</dbReference>
<feature type="domain" description="Heterokaryon incompatibility" evidence="2">
    <location>
        <begin position="268"/>
        <end position="415"/>
    </location>
</feature>
<dbReference type="Pfam" id="PF06985">
    <property type="entry name" value="HET"/>
    <property type="match status" value="1"/>
</dbReference>
<name>A0A439D7Z7_9PEZI</name>
<dbReference type="InterPro" id="IPR010730">
    <property type="entry name" value="HET"/>
</dbReference>
<dbReference type="AlphaFoldDB" id="A0A439D7Z7"/>
<evidence type="ECO:0000313" key="4">
    <source>
        <dbReference type="Proteomes" id="UP000286045"/>
    </source>
</evidence>
<evidence type="ECO:0000256" key="1">
    <source>
        <dbReference type="SAM" id="MobiDB-lite"/>
    </source>
</evidence>
<feature type="compositionally biased region" description="Basic and acidic residues" evidence="1">
    <location>
        <begin position="52"/>
        <end position="62"/>
    </location>
</feature>
<feature type="region of interest" description="Disordered" evidence="1">
    <location>
        <begin position="1"/>
        <end position="25"/>
    </location>
</feature>
<accession>A0A439D7Z7</accession>
<evidence type="ECO:0000313" key="3">
    <source>
        <dbReference type="EMBL" id="RWA10527.1"/>
    </source>
</evidence>
<sequence>MPDYSSWTTSPGGIKVPPLQPISPSLVKPGDALCDICRTIDFKPAKFYVAKEQQDEGDSKEPDENDDDNDSIALSNGNRSNSPTWSTDEGEEDLSEASSDSFADGPIDLGNIVDVRSRTRCPFCRLALAAVGGPRIPDMKNGEPVNLEITIMEDDEAGRGKAARVLMPSVSAGSAWVEEAAVFPEIVALANDSSAASASLVRPVRQESIDFTMASNWLSICETIHGDECRKMPGLDGFPVHPATILDEFRLIDVEQSCIIRATSDSKYTALSYVWGQATVLRAGRDNIESLEKIGAFDSPEFRPQVPQTVKDAMQATKEMGIRYLWVDALCIIQDEGDSAKLPHIKNMNRIYETAELVIVAMSARDASSGLPGVRPWTRDVEQHIEQITPQLRLGVRTAYGNDSIGSTYMTRGWTQLVFTGGQAVFLCKYAGNWSEDRVVEDANFVLHEMLTGIDGGAFEGDDDIRSYEAPVQNYSTRVLSFQSDVYAAFAGAWQRMRDLLGIDLCHGIPPRYFDWCLLWDPLNKQTRRQGTPSWSWSGWEGGVFPRIWDWYSPKTRDIRNGLEVRTWIVWYHRTAHDSAECRLVWDWGLENEDAREDRNFYGGEVQSRFSIDCSQTQPTERTLTAAPTYYPDILCDAPGSGFLQFWTVSVEFQLDKSDTETWVDGHTCLGIFGSSGRELGTIQVTDAWLAKSPGLPLKQEFILLCEGRDERADGDDYDGEPGWKYKVMLLEWHGEYAERVAVGSIGKGDELEGSPTWKEIILG</sequence>
<feature type="compositionally biased region" description="Polar residues" evidence="1">
    <location>
        <begin position="1"/>
        <end position="11"/>
    </location>
</feature>